<organism evidence="1 2">
    <name type="scientific">Paramecium primaurelia</name>
    <dbReference type="NCBI Taxonomy" id="5886"/>
    <lineage>
        <taxon>Eukaryota</taxon>
        <taxon>Sar</taxon>
        <taxon>Alveolata</taxon>
        <taxon>Ciliophora</taxon>
        <taxon>Intramacronucleata</taxon>
        <taxon>Oligohymenophorea</taxon>
        <taxon>Peniculida</taxon>
        <taxon>Parameciidae</taxon>
        <taxon>Paramecium</taxon>
    </lineage>
</organism>
<dbReference type="AlphaFoldDB" id="A0A8S1P3T5"/>
<dbReference type="OMA" id="CSVQNPP"/>
<evidence type="ECO:0000313" key="2">
    <source>
        <dbReference type="Proteomes" id="UP000688137"/>
    </source>
</evidence>
<keyword evidence="2" id="KW-1185">Reference proteome</keyword>
<dbReference type="EMBL" id="CAJJDM010000107">
    <property type="protein sequence ID" value="CAD8097524.1"/>
    <property type="molecule type" value="Genomic_DNA"/>
</dbReference>
<protein>
    <submittedName>
        <fullName evidence="1">Uncharacterized protein</fullName>
    </submittedName>
</protein>
<evidence type="ECO:0000313" key="1">
    <source>
        <dbReference type="EMBL" id="CAD8097524.1"/>
    </source>
</evidence>
<name>A0A8S1P3T5_PARPR</name>
<comment type="caution">
    <text evidence="1">The sequence shown here is derived from an EMBL/GenBank/DDBJ whole genome shotgun (WGS) entry which is preliminary data.</text>
</comment>
<sequence length="222" mass="26027">MSLRDFNYITLSACKFWENQLKTPKKEEESTVCSVQNPPQSSILEVSAQKCEEYLFGCEEKIQSVAESIDGDEQQIEKDRYLKEDSFSQMSEKECRKESRKCKSTSTKKKGKKRFSIQQNHLIMENIRKGSNFNEIAQQIPGSTVSSIKRQFIKKLRVINEESEDGDIVNTMIRIQRLLEDQSIERDQKIRELKILISNIENHLHITKQLILKKYLTLFQQE</sequence>
<proteinExistence type="predicted"/>
<gene>
    <name evidence="1" type="ORF">PPRIM_AZ9-3.1.T1040084</name>
</gene>
<dbReference type="Proteomes" id="UP000688137">
    <property type="component" value="Unassembled WGS sequence"/>
</dbReference>
<reference evidence="1" key="1">
    <citation type="submission" date="2021-01" db="EMBL/GenBank/DDBJ databases">
        <authorList>
            <consortium name="Genoscope - CEA"/>
            <person name="William W."/>
        </authorList>
    </citation>
    <scope>NUCLEOTIDE SEQUENCE</scope>
</reference>
<accession>A0A8S1P3T5</accession>